<evidence type="ECO:0000256" key="1">
    <source>
        <dbReference type="SAM" id="MobiDB-lite"/>
    </source>
</evidence>
<organism evidence="3 4">
    <name type="scientific">Nocardioides szechwanensis</name>
    <dbReference type="NCBI Taxonomy" id="1005944"/>
    <lineage>
        <taxon>Bacteria</taxon>
        <taxon>Bacillati</taxon>
        <taxon>Actinomycetota</taxon>
        <taxon>Actinomycetes</taxon>
        <taxon>Propionibacteriales</taxon>
        <taxon>Nocardioidaceae</taxon>
        <taxon>Nocardioides</taxon>
    </lineage>
</organism>
<dbReference type="Gene3D" id="1.10.260.40">
    <property type="entry name" value="lambda repressor-like DNA-binding domains"/>
    <property type="match status" value="1"/>
</dbReference>
<evidence type="ECO:0000313" key="3">
    <source>
        <dbReference type="EMBL" id="SDO14484.1"/>
    </source>
</evidence>
<dbReference type="InterPro" id="IPR050400">
    <property type="entry name" value="Bact_Cytoskel_RodZ"/>
</dbReference>
<feature type="region of interest" description="Disordered" evidence="1">
    <location>
        <begin position="529"/>
        <end position="553"/>
    </location>
</feature>
<feature type="region of interest" description="Disordered" evidence="1">
    <location>
        <begin position="209"/>
        <end position="231"/>
    </location>
</feature>
<feature type="transmembrane region" description="Helical" evidence="2">
    <location>
        <begin position="28"/>
        <end position="49"/>
    </location>
</feature>
<dbReference type="PANTHER" id="PTHR34475:SF1">
    <property type="entry name" value="CYTOSKELETON PROTEIN RODZ"/>
    <property type="match status" value="1"/>
</dbReference>
<dbReference type="InterPro" id="IPR010982">
    <property type="entry name" value="Lambda_DNA-bd_dom_sf"/>
</dbReference>
<dbReference type="Proteomes" id="UP000199004">
    <property type="component" value="Unassembled WGS sequence"/>
</dbReference>
<proteinExistence type="predicted"/>
<dbReference type="STRING" id="1005944.SAMN05192576_3471"/>
<dbReference type="AlphaFoldDB" id="A0A1H0H5Z1"/>
<keyword evidence="2" id="KW-1133">Transmembrane helix</keyword>
<keyword evidence="4" id="KW-1185">Reference proteome</keyword>
<sequence length="553" mass="58132">MTDTVVTTDPAEIEAAEESSTVEVRRRVPLAAALGLAGSAVAIAYLVRATSTGSVLDWVICAVMAAVGGVQLLALLDARSPLLVADELGLRVRRGRTWHGLPWSDVERIEHLKPRGPFRDGRLDVFGADGTEWSVRLGLATSVLGGGDDLATTLLERSDFTADVVEIEIVPPELHHDEPVDELDEAPAASEVADDTDDTVVADDADDAADVEPAPPAAEKRPAFASPTPSPLRALIRAARAETRREPQDAPTIGATALRLDEVDAVRPLPEADQLRRDSDGLEDTAYWAGGLSAADEDEPGDVTVVIDDLAAVPVADPVVGPELAAARTRLGLSVDQLADRTRIRPHVIEAIEVDDFAPCGGDFYARGHLRTLARVLGVDAAPLLTSYDERYADAPVDPRRVFEAELATGFNGSIRGTRGGPNWSVLVAAVMAVVLVWSIARLVMDGPVPVNDALRLNGSSGPQNPGAVNAGPKVPFVLTAVGGGATVVVRDGGGNVVYDGTIAFMQSVELDVVPPVRVQSSDGSVTVTMDGKDEGPLGVTGQEAQDTYVVRD</sequence>
<dbReference type="PANTHER" id="PTHR34475">
    <property type="match status" value="1"/>
</dbReference>
<gene>
    <name evidence="3" type="ORF">SAMN05192576_3471</name>
</gene>
<name>A0A1H0H5Z1_9ACTN</name>
<evidence type="ECO:0000313" key="4">
    <source>
        <dbReference type="Proteomes" id="UP000199004"/>
    </source>
</evidence>
<dbReference type="GO" id="GO:0003677">
    <property type="term" value="F:DNA binding"/>
    <property type="evidence" value="ECO:0007669"/>
    <property type="project" value="InterPro"/>
</dbReference>
<keyword evidence="2" id="KW-0472">Membrane</keyword>
<keyword evidence="2" id="KW-0812">Transmembrane</keyword>
<dbReference type="EMBL" id="FNIC01000006">
    <property type="protein sequence ID" value="SDO14484.1"/>
    <property type="molecule type" value="Genomic_DNA"/>
</dbReference>
<feature type="transmembrane region" description="Helical" evidence="2">
    <location>
        <begin position="55"/>
        <end position="76"/>
    </location>
</feature>
<evidence type="ECO:0000256" key="2">
    <source>
        <dbReference type="SAM" id="Phobius"/>
    </source>
</evidence>
<dbReference type="InterPro" id="IPR001387">
    <property type="entry name" value="Cro/C1-type_HTH"/>
</dbReference>
<protein>
    <submittedName>
        <fullName evidence="3">Helix-turn-helix domain-containing protein</fullName>
    </submittedName>
</protein>
<dbReference type="Pfam" id="PF13413">
    <property type="entry name" value="HTH_25"/>
    <property type="match status" value="1"/>
</dbReference>
<dbReference type="SUPFAM" id="SSF47413">
    <property type="entry name" value="lambda repressor-like DNA-binding domains"/>
    <property type="match status" value="1"/>
</dbReference>
<reference evidence="4" key="1">
    <citation type="submission" date="2016-10" db="EMBL/GenBank/DDBJ databases">
        <authorList>
            <person name="Varghese N."/>
            <person name="Submissions S."/>
        </authorList>
    </citation>
    <scope>NUCLEOTIDE SEQUENCE [LARGE SCALE GENOMIC DNA]</scope>
    <source>
        <strain evidence="4">CGMCC 1.11147</strain>
    </source>
</reference>
<accession>A0A1H0H5Z1</accession>
<dbReference type="RefSeq" id="WP_218029397.1">
    <property type="nucleotide sequence ID" value="NZ_BKAE01000008.1"/>
</dbReference>
<dbReference type="CDD" id="cd00093">
    <property type="entry name" value="HTH_XRE"/>
    <property type="match status" value="1"/>
</dbReference>